<evidence type="ECO:0000256" key="1">
    <source>
        <dbReference type="SAM" id="Phobius"/>
    </source>
</evidence>
<dbReference type="RefSeq" id="WP_230740427.1">
    <property type="nucleotide sequence ID" value="NZ_PGCK01000002.1"/>
</dbReference>
<gene>
    <name evidence="2" type="ORF">CUJ83_02885</name>
</gene>
<comment type="caution">
    <text evidence="2">The sequence shown here is derived from an EMBL/GenBank/DDBJ whole genome shotgun (WGS) entry which is preliminary data.</text>
</comment>
<keyword evidence="1" id="KW-1133">Transmembrane helix</keyword>
<dbReference type="Proteomes" id="UP001320159">
    <property type="component" value="Unassembled WGS sequence"/>
</dbReference>
<feature type="transmembrane region" description="Helical" evidence="1">
    <location>
        <begin position="29"/>
        <end position="48"/>
    </location>
</feature>
<evidence type="ECO:0000313" key="2">
    <source>
        <dbReference type="EMBL" id="MCD1293941.1"/>
    </source>
</evidence>
<dbReference type="EMBL" id="PGCK01000002">
    <property type="protein sequence ID" value="MCD1293941.1"/>
    <property type="molecule type" value="Genomic_DNA"/>
</dbReference>
<name>A0AAP2RAF8_9EURY</name>
<sequence>MRSERYFKISNDNREQQALKKRSILRSSFFKWPIVLLMSVPLIAILSMNGMAGPMDGIQLDVYVPFGLQSSTAGNSTSVPQGVSGMNVSDAMSFAPASAGGWLSQSPAIGTGQYTNQAYDVLTEDQGMSGNDTAALDDNDTAINAMSEDIGNVSDEYGTENWYSNSGQTGFSPGTSGISANLGAFKDRLILKFKSMIP</sequence>
<accession>A0AAP2RAF8</accession>
<protein>
    <submittedName>
        <fullName evidence="2">Uncharacterized protein</fullName>
    </submittedName>
</protein>
<reference evidence="2 3" key="1">
    <citation type="submission" date="2017-11" db="EMBL/GenBank/DDBJ databases">
        <title>Isolation and Characterization of Family Methanocellaceae Species from Potential Methane Hydrate Area Offshore Southwestern Taiwan.</title>
        <authorList>
            <person name="Zhang W.-L."/>
            <person name="Chen W.-C."/>
            <person name="Lai M.-C."/>
            <person name="Chen S.-C."/>
        </authorList>
    </citation>
    <scope>NUCLEOTIDE SEQUENCE [LARGE SCALE GENOMIC DNA]</scope>
    <source>
        <strain evidence="2 3">CWC-04</strain>
    </source>
</reference>
<keyword evidence="1" id="KW-0472">Membrane</keyword>
<organism evidence="2 3">
    <name type="scientific">Methanooceanicella nereidis</name>
    <dbReference type="NCBI Taxonomy" id="2052831"/>
    <lineage>
        <taxon>Archaea</taxon>
        <taxon>Methanobacteriati</taxon>
        <taxon>Methanobacteriota</taxon>
        <taxon>Stenosarchaea group</taxon>
        <taxon>Methanomicrobia</taxon>
        <taxon>Methanocellales</taxon>
        <taxon>Methanocellaceae</taxon>
        <taxon>Methanooceanicella</taxon>
    </lineage>
</organism>
<keyword evidence="1" id="KW-0812">Transmembrane</keyword>
<proteinExistence type="predicted"/>
<dbReference type="AlphaFoldDB" id="A0AAP2RAF8"/>
<evidence type="ECO:0000313" key="3">
    <source>
        <dbReference type="Proteomes" id="UP001320159"/>
    </source>
</evidence>
<keyword evidence="3" id="KW-1185">Reference proteome</keyword>